<reference evidence="1 2" key="1">
    <citation type="submission" date="2018-08" db="EMBL/GenBank/DDBJ databases">
        <title>A genome reference for cultivated species of the human gut microbiota.</title>
        <authorList>
            <person name="Zou Y."/>
            <person name="Xue W."/>
            <person name="Luo G."/>
        </authorList>
    </citation>
    <scope>NUCLEOTIDE SEQUENCE [LARGE SCALE GENOMIC DNA]</scope>
    <source>
        <strain evidence="1 2">CF01-1</strain>
    </source>
</reference>
<comment type="caution">
    <text evidence="1">The sequence shown here is derived from an EMBL/GenBank/DDBJ whole genome shotgun (WGS) entry which is preliminary data.</text>
</comment>
<dbReference type="AlphaFoldDB" id="A0A413KB24"/>
<evidence type="ECO:0000313" key="2">
    <source>
        <dbReference type="Proteomes" id="UP000284163"/>
    </source>
</evidence>
<gene>
    <name evidence="1" type="ORF">DXA22_09110</name>
</gene>
<evidence type="ECO:0000313" key="1">
    <source>
        <dbReference type="EMBL" id="RGY75339.1"/>
    </source>
</evidence>
<organism evidence="1 2">
    <name type="scientific">Bifidobacterium pseudocatenulatum</name>
    <dbReference type="NCBI Taxonomy" id="28026"/>
    <lineage>
        <taxon>Bacteria</taxon>
        <taxon>Bacillati</taxon>
        <taxon>Actinomycetota</taxon>
        <taxon>Actinomycetes</taxon>
        <taxon>Bifidobacteriales</taxon>
        <taxon>Bifidobacteriaceae</taxon>
        <taxon>Bifidobacterium</taxon>
    </lineage>
</organism>
<name>A0A413KB24_BIFPS</name>
<dbReference type="RefSeq" id="WP_117656760.1">
    <property type="nucleotide sequence ID" value="NZ_JAHXFG010000001.1"/>
</dbReference>
<proteinExistence type="predicted"/>
<dbReference type="Proteomes" id="UP000284163">
    <property type="component" value="Unassembled WGS sequence"/>
</dbReference>
<protein>
    <submittedName>
        <fullName evidence="1">Uncharacterized protein</fullName>
    </submittedName>
</protein>
<dbReference type="EMBL" id="QSDK01000018">
    <property type="protein sequence ID" value="RGY75339.1"/>
    <property type="molecule type" value="Genomic_DNA"/>
</dbReference>
<accession>A0A413KB24</accession>
<sequence length="144" mass="15774">MAENDVEENVFPTDWDGLAGYDDVMAGLPEMVQAESFSPSQTALFAVVERRLNERLLVMRDGGVFGGKAKKTVSDDAVAVAVAEYVEIADSFYKGLAVNADAYAEWTKGRGLFDLLNMFAALTRFYVERLGKSSASKKQSRTAE</sequence>